<evidence type="ECO:0000256" key="10">
    <source>
        <dbReference type="ARBA" id="ARBA00034078"/>
    </source>
</evidence>
<feature type="binding site" evidence="12">
    <location>
        <position position="244"/>
    </location>
    <ligand>
        <name>[2Fe-2S] cluster</name>
        <dbReference type="ChEBI" id="CHEBI:190135"/>
    </ligand>
</feature>
<dbReference type="OrthoDB" id="9796486at2"/>
<dbReference type="PIRSF" id="PIRSF006816">
    <property type="entry name" value="Cyc3_hyd_g"/>
    <property type="match status" value="1"/>
</dbReference>
<feature type="binding site" evidence="11">
    <location>
        <begin position="92"/>
        <end position="93"/>
    </location>
    <ligand>
        <name>FAD</name>
        <dbReference type="ChEBI" id="CHEBI:57692"/>
    </ligand>
</feature>
<evidence type="ECO:0000313" key="14">
    <source>
        <dbReference type="EMBL" id="KFI65985.1"/>
    </source>
</evidence>
<evidence type="ECO:0000256" key="12">
    <source>
        <dbReference type="PIRSR" id="PIRSR006816-2"/>
    </source>
</evidence>
<keyword evidence="6 11" id="KW-0274">FAD</keyword>
<dbReference type="STRING" id="1688.BCUN_0485"/>
<evidence type="ECO:0000256" key="3">
    <source>
        <dbReference type="ARBA" id="ARBA00022630"/>
    </source>
</evidence>
<sequence>MTTASFIPTTAQATAAGYYPPRRTVEVTGVRQLAQGVFRLTFRDAFIAEHAKPAQFVNLYSHNPLHMSPRPFGVADVHGDEVAVIFAVVGYGTDEFSRMQAGDRIDVLGPLGKSYDVGADAHYVLVGGGLGIPPLLRAAQVLSAREDATVTTVFGYRNEHFADEFVAPFADRALAIDESEGNVITLLERIEHELRTGQRPVTILSCGPLQMLKAVSSWAANRDIACQFSLEERMGCGYGTCVVCVVDTVDGRQKVCVDGPVFTPEQLGWTE</sequence>
<dbReference type="Proteomes" id="UP000029067">
    <property type="component" value="Unassembled WGS sequence"/>
</dbReference>
<keyword evidence="4 12" id="KW-0001">2Fe-2S</keyword>
<dbReference type="Pfam" id="PF10418">
    <property type="entry name" value="DHODB_Fe-S_bind"/>
    <property type="match status" value="1"/>
</dbReference>
<dbReference type="EMBL" id="JGYV01000001">
    <property type="protein sequence ID" value="KFI65985.1"/>
    <property type="molecule type" value="Genomic_DNA"/>
</dbReference>
<feature type="domain" description="FAD-binding FR-type" evidence="13">
    <location>
        <begin position="20"/>
        <end position="117"/>
    </location>
</feature>
<evidence type="ECO:0000256" key="1">
    <source>
        <dbReference type="ARBA" id="ARBA00006422"/>
    </source>
</evidence>
<dbReference type="eggNOG" id="COG0543">
    <property type="taxonomic scope" value="Bacteria"/>
</dbReference>
<evidence type="ECO:0000256" key="9">
    <source>
        <dbReference type="ARBA" id="ARBA00023014"/>
    </source>
</evidence>
<dbReference type="InterPro" id="IPR050353">
    <property type="entry name" value="PyrK_electron_transfer"/>
</dbReference>
<dbReference type="Gene3D" id="3.40.50.80">
    <property type="entry name" value="Nucleotide-binding domain of ferredoxin-NADP reductase (FNR) module"/>
    <property type="match status" value="1"/>
</dbReference>
<dbReference type="GO" id="GO:0016491">
    <property type="term" value="F:oxidoreductase activity"/>
    <property type="evidence" value="ECO:0007669"/>
    <property type="project" value="InterPro"/>
</dbReference>
<evidence type="ECO:0000256" key="8">
    <source>
        <dbReference type="ARBA" id="ARBA00023004"/>
    </source>
</evidence>
<feature type="binding site" evidence="12">
    <location>
        <position position="256"/>
    </location>
    <ligand>
        <name>[2Fe-2S] cluster</name>
        <dbReference type="ChEBI" id="CHEBI:190135"/>
    </ligand>
</feature>
<evidence type="ECO:0000259" key="13">
    <source>
        <dbReference type="PROSITE" id="PS51384"/>
    </source>
</evidence>
<dbReference type="GO" id="GO:0046872">
    <property type="term" value="F:metal ion binding"/>
    <property type="evidence" value="ECO:0007669"/>
    <property type="project" value="UniProtKB-KW"/>
</dbReference>
<dbReference type="GO" id="GO:0050660">
    <property type="term" value="F:flavin adenine dinucleotide binding"/>
    <property type="evidence" value="ECO:0007669"/>
    <property type="project" value="InterPro"/>
</dbReference>
<evidence type="ECO:0000256" key="4">
    <source>
        <dbReference type="ARBA" id="ARBA00022714"/>
    </source>
</evidence>
<dbReference type="Gene3D" id="2.10.240.10">
    <property type="entry name" value="Dihydroorotate dehydrogenase, electron transfer subunit"/>
    <property type="match status" value="1"/>
</dbReference>
<evidence type="ECO:0000256" key="5">
    <source>
        <dbReference type="ARBA" id="ARBA00022723"/>
    </source>
</evidence>
<organism evidence="14 15">
    <name type="scientific">Bifidobacterium cuniculi</name>
    <dbReference type="NCBI Taxonomy" id="1688"/>
    <lineage>
        <taxon>Bacteria</taxon>
        <taxon>Bacillati</taxon>
        <taxon>Actinomycetota</taxon>
        <taxon>Actinomycetes</taxon>
        <taxon>Bifidobacteriales</taxon>
        <taxon>Bifidobacteriaceae</taxon>
        <taxon>Bifidobacterium</taxon>
    </lineage>
</organism>
<gene>
    <name evidence="14" type="ORF">BCUN_0485</name>
</gene>
<comment type="cofactor">
    <cofactor evidence="12">
        <name>[2Fe-2S] cluster</name>
        <dbReference type="ChEBI" id="CHEBI:190135"/>
    </cofactor>
    <text evidence="12">Binds 1 [2Fe-2S] cluster per subunit.</text>
</comment>
<dbReference type="InterPro" id="IPR019480">
    <property type="entry name" value="Dihydroorotate_DH_Fe-S-bd"/>
</dbReference>
<dbReference type="PROSITE" id="PS51384">
    <property type="entry name" value="FAD_FR"/>
    <property type="match status" value="1"/>
</dbReference>
<dbReference type="AlphaFoldDB" id="A0A087B4N5"/>
<dbReference type="SUPFAM" id="SSF63380">
    <property type="entry name" value="Riboflavin synthase domain-like"/>
    <property type="match status" value="1"/>
</dbReference>
<dbReference type="SUPFAM" id="SSF52343">
    <property type="entry name" value="Ferredoxin reductase-like, C-terminal NADP-linked domain"/>
    <property type="match status" value="1"/>
</dbReference>
<dbReference type="GO" id="GO:0051537">
    <property type="term" value="F:2 iron, 2 sulfur cluster binding"/>
    <property type="evidence" value="ECO:0007669"/>
    <property type="project" value="UniProtKB-KW"/>
</dbReference>
<reference evidence="14 15" key="1">
    <citation type="submission" date="2014-03" db="EMBL/GenBank/DDBJ databases">
        <title>Genomics of Bifidobacteria.</title>
        <authorList>
            <person name="Ventura M."/>
            <person name="Milani C."/>
            <person name="Lugli G.A."/>
        </authorList>
    </citation>
    <scope>NUCLEOTIDE SEQUENCE [LARGE SCALE GENOMIC DNA]</scope>
    <source>
        <strain evidence="14 15">LMG 10738</strain>
    </source>
</reference>
<feature type="binding site" evidence="12">
    <location>
        <position position="236"/>
    </location>
    <ligand>
        <name>[2Fe-2S] cluster</name>
        <dbReference type="ChEBI" id="CHEBI:190135"/>
    </ligand>
</feature>
<keyword evidence="7" id="KW-0249">Electron transport</keyword>
<comment type="similarity">
    <text evidence="1">Belongs to the PyrK family.</text>
</comment>
<evidence type="ECO:0000256" key="7">
    <source>
        <dbReference type="ARBA" id="ARBA00022982"/>
    </source>
</evidence>
<proteinExistence type="inferred from homology"/>
<name>A0A087B4N5_9BIFI</name>
<accession>A0A087B4N5</accession>
<dbReference type="RefSeq" id="WP_033517576.1">
    <property type="nucleotide sequence ID" value="NZ_JGYV01000001.1"/>
</dbReference>
<evidence type="ECO:0000256" key="2">
    <source>
        <dbReference type="ARBA" id="ARBA00022448"/>
    </source>
</evidence>
<evidence type="ECO:0000313" key="15">
    <source>
        <dbReference type="Proteomes" id="UP000029067"/>
    </source>
</evidence>
<comment type="cofactor">
    <cofactor evidence="11">
        <name>FAD</name>
        <dbReference type="ChEBI" id="CHEBI:57692"/>
    </cofactor>
    <text evidence="11">Binds 1 FAD per subunit.</text>
</comment>
<comment type="cofactor">
    <cofactor evidence="10">
        <name>[2Fe-2S] cluster</name>
        <dbReference type="ChEBI" id="CHEBI:190135"/>
    </cofactor>
</comment>
<keyword evidence="9 12" id="KW-0411">Iron-sulfur</keyword>
<evidence type="ECO:0000256" key="11">
    <source>
        <dbReference type="PIRSR" id="PIRSR006816-1"/>
    </source>
</evidence>
<protein>
    <submittedName>
        <fullName evidence="14">Dihydroorotate dehydrogenase electron transfer subunit</fullName>
    </submittedName>
</protein>
<keyword evidence="3 11" id="KW-0285">Flavoprotein</keyword>
<dbReference type="PANTHER" id="PTHR43513:SF3">
    <property type="entry name" value="DIHYDROOROTATE DEHYDROGENASE B (NAD(+)), ELECTRON TRANSFER SUBUNIT-RELATED"/>
    <property type="match status" value="1"/>
</dbReference>
<feature type="binding site" evidence="12">
    <location>
        <position position="241"/>
    </location>
    <ligand>
        <name>[2Fe-2S] cluster</name>
        <dbReference type="ChEBI" id="CHEBI:190135"/>
    </ligand>
</feature>
<keyword evidence="2" id="KW-0813">Transport</keyword>
<dbReference type="InterPro" id="IPR037117">
    <property type="entry name" value="Dihydroorotate_DH_ele_sf"/>
</dbReference>
<dbReference type="PANTHER" id="PTHR43513">
    <property type="entry name" value="DIHYDROOROTATE DEHYDROGENASE B (NAD(+)), ELECTRON TRANSFER SUBUNIT"/>
    <property type="match status" value="1"/>
</dbReference>
<dbReference type="InterPro" id="IPR039261">
    <property type="entry name" value="FNR_nucleotide-bd"/>
</dbReference>
<keyword evidence="8 12" id="KW-0408">Iron</keyword>
<keyword evidence="5 12" id="KW-0479">Metal-binding</keyword>
<dbReference type="InterPro" id="IPR017938">
    <property type="entry name" value="Riboflavin_synthase-like_b-brl"/>
</dbReference>
<dbReference type="InterPro" id="IPR017927">
    <property type="entry name" value="FAD-bd_FR_type"/>
</dbReference>
<evidence type="ECO:0000256" key="6">
    <source>
        <dbReference type="ARBA" id="ARBA00022827"/>
    </source>
</evidence>
<dbReference type="Gene3D" id="2.40.30.10">
    <property type="entry name" value="Translation factors"/>
    <property type="match status" value="1"/>
</dbReference>
<dbReference type="InterPro" id="IPR012165">
    <property type="entry name" value="Cyt_c3_hydrogenase_gsu"/>
</dbReference>
<comment type="caution">
    <text evidence="14">The sequence shown here is derived from an EMBL/GenBank/DDBJ whole genome shotgun (WGS) entry which is preliminary data.</text>
</comment>
<keyword evidence="15" id="KW-1185">Reference proteome</keyword>
<dbReference type="GO" id="GO:0006221">
    <property type="term" value="P:pyrimidine nucleotide biosynthetic process"/>
    <property type="evidence" value="ECO:0007669"/>
    <property type="project" value="InterPro"/>
</dbReference>